<evidence type="ECO:0000256" key="4">
    <source>
        <dbReference type="ARBA" id="ARBA00022840"/>
    </source>
</evidence>
<keyword evidence="3 8" id="KW-0547">Nucleotide-binding</keyword>
<dbReference type="GO" id="GO:0016887">
    <property type="term" value="F:ATP hydrolysis activity"/>
    <property type="evidence" value="ECO:0007669"/>
    <property type="project" value="UniProtKB-UniRule"/>
</dbReference>
<evidence type="ECO:0000256" key="6">
    <source>
        <dbReference type="ARBA" id="ARBA00023122"/>
    </source>
</evidence>
<keyword evidence="6 7" id="KW-0129">CBS domain</keyword>
<comment type="similarity">
    <text evidence="1 8">Belongs to the ABC transporter superfamily.</text>
</comment>
<keyword evidence="8" id="KW-0472">Membrane</keyword>
<comment type="catalytic activity">
    <reaction evidence="8">
        <text>a quaternary ammonium(out) + ATP + H2O = a quaternary ammonium(in) + ADP + phosphate + H(+)</text>
        <dbReference type="Rhea" id="RHEA:11036"/>
        <dbReference type="ChEBI" id="CHEBI:15377"/>
        <dbReference type="ChEBI" id="CHEBI:15378"/>
        <dbReference type="ChEBI" id="CHEBI:30616"/>
        <dbReference type="ChEBI" id="CHEBI:35267"/>
        <dbReference type="ChEBI" id="CHEBI:43474"/>
        <dbReference type="ChEBI" id="CHEBI:456216"/>
    </reaction>
</comment>
<dbReference type="InterPro" id="IPR000644">
    <property type="entry name" value="CBS_dom"/>
</dbReference>
<dbReference type="RefSeq" id="WP_038277173.1">
    <property type="nucleotide sequence ID" value="NZ_JPME01000002.1"/>
</dbReference>
<dbReference type="NCBIfam" id="TIGR01186">
    <property type="entry name" value="proV"/>
    <property type="match status" value="1"/>
</dbReference>
<evidence type="ECO:0000256" key="2">
    <source>
        <dbReference type="ARBA" id="ARBA00022448"/>
    </source>
</evidence>
<dbReference type="EC" id="7.6.2.9" evidence="8"/>
<dbReference type="FunFam" id="3.40.50.300:FF:000425">
    <property type="entry name" value="Probable ABC transporter, ATP-binding subunit"/>
    <property type="match status" value="1"/>
</dbReference>
<proteinExistence type="inferred from homology"/>
<dbReference type="AlphaFoldDB" id="A0A084JS55"/>
<keyword evidence="8" id="KW-0997">Cell inner membrane</keyword>
<organism evidence="11 12">
    <name type="scientific">Lacrimispora celerecrescens</name>
    <dbReference type="NCBI Taxonomy" id="29354"/>
    <lineage>
        <taxon>Bacteria</taxon>
        <taxon>Bacillati</taxon>
        <taxon>Bacillota</taxon>
        <taxon>Clostridia</taxon>
        <taxon>Lachnospirales</taxon>
        <taxon>Lachnospiraceae</taxon>
        <taxon>Lacrimispora</taxon>
    </lineage>
</organism>
<dbReference type="EMBL" id="JPME01000002">
    <property type="protein sequence ID" value="KEZ91789.1"/>
    <property type="molecule type" value="Genomic_DNA"/>
</dbReference>
<comment type="caution">
    <text evidence="11">The sequence shown here is derived from an EMBL/GenBank/DDBJ whole genome shotgun (WGS) entry which is preliminary data.</text>
</comment>
<evidence type="ECO:0000256" key="7">
    <source>
        <dbReference type="PROSITE-ProRule" id="PRU00703"/>
    </source>
</evidence>
<dbReference type="PROSITE" id="PS51371">
    <property type="entry name" value="CBS"/>
    <property type="match status" value="2"/>
</dbReference>
<feature type="domain" description="CBS" evidence="10">
    <location>
        <begin position="254"/>
        <end position="312"/>
    </location>
</feature>
<dbReference type="SMART" id="SM00382">
    <property type="entry name" value="AAA"/>
    <property type="match status" value="1"/>
</dbReference>
<keyword evidence="12" id="KW-1185">Reference proteome</keyword>
<evidence type="ECO:0000259" key="9">
    <source>
        <dbReference type="PROSITE" id="PS50893"/>
    </source>
</evidence>
<reference evidence="11 12" key="1">
    <citation type="submission" date="2014-07" db="EMBL/GenBank/DDBJ databases">
        <title>Draft genome of Clostridium celerecrescens 152B isolated from sediments associated with methane hydrate from Krishna Godavari basin.</title>
        <authorList>
            <person name="Honkalas V.S."/>
            <person name="Dabir A.P."/>
            <person name="Arora P."/>
            <person name="Dhakephalkar P.K."/>
        </authorList>
    </citation>
    <scope>NUCLEOTIDE SEQUENCE [LARGE SCALE GENOMIC DNA]</scope>
    <source>
        <strain evidence="11 12">152B</strain>
    </source>
</reference>
<dbReference type="SMART" id="SM00116">
    <property type="entry name" value="CBS"/>
    <property type="match status" value="2"/>
</dbReference>
<dbReference type="PANTHER" id="PTHR43869">
    <property type="entry name" value="GLYCINE BETAINE/PROLINE BETAINE TRANSPORT SYSTEM ATP-BINDING PROTEIN PROV"/>
    <property type="match status" value="1"/>
</dbReference>
<dbReference type="PROSITE" id="PS50893">
    <property type="entry name" value="ABC_TRANSPORTER_2"/>
    <property type="match status" value="1"/>
</dbReference>
<dbReference type="Pfam" id="PF00571">
    <property type="entry name" value="CBS"/>
    <property type="match status" value="2"/>
</dbReference>
<keyword evidence="2 8" id="KW-0813">Transport</keyword>
<protein>
    <recommendedName>
        <fullName evidence="8">Quaternary amine transport ATP-binding protein</fullName>
        <ecNumber evidence="8">7.6.2.9</ecNumber>
    </recommendedName>
</protein>
<dbReference type="GO" id="GO:0006865">
    <property type="term" value="P:amino acid transport"/>
    <property type="evidence" value="ECO:0007669"/>
    <property type="project" value="UniProtKB-UniRule"/>
</dbReference>
<evidence type="ECO:0000256" key="8">
    <source>
        <dbReference type="RuleBase" id="RU369116"/>
    </source>
</evidence>
<evidence type="ECO:0000256" key="1">
    <source>
        <dbReference type="ARBA" id="ARBA00005417"/>
    </source>
</evidence>
<feature type="domain" description="CBS" evidence="10">
    <location>
        <begin position="315"/>
        <end position="372"/>
    </location>
</feature>
<name>A0A084JS55_9FIRM</name>
<dbReference type="InterPro" id="IPR027417">
    <property type="entry name" value="P-loop_NTPase"/>
</dbReference>
<dbReference type="GO" id="GO:0031460">
    <property type="term" value="P:glycine betaine transport"/>
    <property type="evidence" value="ECO:0007669"/>
    <property type="project" value="InterPro"/>
</dbReference>
<dbReference type="InterPro" id="IPR017871">
    <property type="entry name" value="ABC_transporter-like_CS"/>
</dbReference>
<dbReference type="Gene3D" id="3.10.580.10">
    <property type="entry name" value="CBS-domain"/>
    <property type="match status" value="1"/>
</dbReference>
<sequence>MIQFERISKRYKTKQVLNEITFTINSGSLVAIIGESGCGKTTLLKMINRLIKPTSGTISIDGKSIGSMDEVALRRKIGYVIQQTGLFPHMTVKENIELIPKLEKMSTKDVEDNTKKLMQMVGLDCDEFLNRYPTELSGGQQQRVGVARAFATDPDIILMDEPFSALDPMTRSDLQDELVQLHAKLKKTIVFVTHDMDEAIKIADMICIMKDGDILQYDTPENILNNPVDEFVSNFVGKNRIWSSPEYIKVSDIMIEQPVTATKDLSVLKCIEKMRRNKVDSLLMVDRDSRRLIGIVKASKLRGIEDRTQMAEQFMYEDFPTLLPEQCILDALKIVTENQVSTVPVVDDQKRLKGLITRSSLVTTLSQQYFDYEGGESE</sequence>
<dbReference type="Proteomes" id="UP000028525">
    <property type="component" value="Unassembled WGS sequence"/>
</dbReference>
<evidence type="ECO:0000259" key="10">
    <source>
        <dbReference type="PROSITE" id="PS51371"/>
    </source>
</evidence>
<dbReference type="Pfam" id="PF00005">
    <property type="entry name" value="ABC_tran"/>
    <property type="match status" value="1"/>
</dbReference>
<dbReference type="InterPro" id="IPR051921">
    <property type="entry name" value="ABC_osmolyte_uptake_ATP-bind"/>
</dbReference>
<evidence type="ECO:0000256" key="5">
    <source>
        <dbReference type="ARBA" id="ARBA00022970"/>
    </source>
</evidence>
<dbReference type="InterPro" id="IPR003439">
    <property type="entry name" value="ABC_transporter-like_ATP-bd"/>
</dbReference>
<dbReference type="InterPro" id="IPR005892">
    <property type="entry name" value="Gly-betaine_transp_ATP-bd"/>
</dbReference>
<dbReference type="PROSITE" id="PS00211">
    <property type="entry name" value="ABC_TRANSPORTER_1"/>
    <property type="match status" value="1"/>
</dbReference>
<dbReference type="InterPro" id="IPR046342">
    <property type="entry name" value="CBS_dom_sf"/>
</dbReference>
<dbReference type="Gene3D" id="3.40.50.300">
    <property type="entry name" value="P-loop containing nucleotide triphosphate hydrolases"/>
    <property type="match status" value="1"/>
</dbReference>
<evidence type="ECO:0000256" key="3">
    <source>
        <dbReference type="ARBA" id="ARBA00022741"/>
    </source>
</evidence>
<keyword evidence="5" id="KW-0029">Amino-acid transport</keyword>
<dbReference type="GO" id="GO:0015418">
    <property type="term" value="F:ABC-type quaternary ammonium compound transporting activity"/>
    <property type="evidence" value="ECO:0007669"/>
    <property type="project" value="UniProtKB-EC"/>
</dbReference>
<evidence type="ECO:0000313" key="12">
    <source>
        <dbReference type="Proteomes" id="UP000028525"/>
    </source>
</evidence>
<keyword evidence="8" id="KW-1003">Cell membrane</keyword>
<gene>
    <name evidence="11" type="ORF">IO98_01010</name>
</gene>
<evidence type="ECO:0000313" key="11">
    <source>
        <dbReference type="EMBL" id="KEZ91789.1"/>
    </source>
</evidence>
<dbReference type="OrthoDB" id="9802264at2"/>
<dbReference type="SUPFAM" id="SSF52540">
    <property type="entry name" value="P-loop containing nucleoside triphosphate hydrolases"/>
    <property type="match status" value="1"/>
</dbReference>
<dbReference type="InterPro" id="IPR003593">
    <property type="entry name" value="AAA+_ATPase"/>
</dbReference>
<comment type="subcellular location">
    <subcellularLocation>
        <location evidence="8">Cell inner membrane</location>
        <topology evidence="8">Peripheral membrane protein</topology>
    </subcellularLocation>
</comment>
<dbReference type="PANTHER" id="PTHR43869:SF1">
    <property type="entry name" value="GLYCINE BETAINE_PROLINE BETAINE TRANSPORT SYSTEM ATP-BINDING PROTEIN PROV"/>
    <property type="match status" value="1"/>
</dbReference>
<keyword evidence="4 8" id="KW-0067">ATP-binding</keyword>
<accession>A0A084JS55</accession>
<comment type="subunit">
    <text evidence="8">The complex is probably composed of two ATP-binding proteins, two transmembrane proteins and a solute-binding protein.</text>
</comment>
<feature type="domain" description="ABC transporter" evidence="9">
    <location>
        <begin position="2"/>
        <end position="236"/>
    </location>
</feature>
<dbReference type="STRING" id="29354.IO98_01010"/>
<dbReference type="SUPFAM" id="SSF54631">
    <property type="entry name" value="CBS-domain pair"/>
    <property type="match status" value="1"/>
</dbReference>
<dbReference type="GO" id="GO:0005524">
    <property type="term" value="F:ATP binding"/>
    <property type="evidence" value="ECO:0007669"/>
    <property type="project" value="UniProtKB-UniRule"/>
</dbReference>
<dbReference type="GO" id="GO:0005886">
    <property type="term" value="C:plasma membrane"/>
    <property type="evidence" value="ECO:0007669"/>
    <property type="project" value="UniProtKB-SubCell"/>
</dbReference>